<name>A0A7W4W736_9GAMM</name>
<evidence type="ECO:0000256" key="4">
    <source>
        <dbReference type="ARBA" id="ARBA00022475"/>
    </source>
</evidence>
<keyword evidence="4" id="KW-1003">Cell membrane</keyword>
<evidence type="ECO:0000256" key="8">
    <source>
        <dbReference type="ARBA" id="ARBA00022989"/>
    </source>
</evidence>
<dbReference type="Gene3D" id="3.10.610.10">
    <property type="entry name" value="GSPII I/J protein-like"/>
    <property type="match status" value="1"/>
</dbReference>
<dbReference type="GO" id="GO:0015628">
    <property type="term" value="P:protein secretion by the type II secretion system"/>
    <property type="evidence" value="ECO:0007669"/>
    <property type="project" value="InterPro"/>
</dbReference>
<keyword evidence="5" id="KW-0488">Methylation</keyword>
<evidence type="ECO:0000313" key="10">
    <source>
        <dbReference type="EMBL" id="MBB3048072.1"/>
    </source>
</evidence>
<proteinExistence type="inferred from homology"/>
<dbReference type="PANTHER" id="PTHR39583">
    <property type="entry name" value="TYPE II SECRETION SYSTEM PROTEIN J-RELATED"/>
    <property type="match status" value="1"/>
</dbReference>
<dbReference type="InterPro" id="IPR012902">
    <property type="entry name" value="N_methyl_site"/>
</dbReference>
<dbReference type="InterPro" id="IPR045584">
    <property type="entry name" value="Pilin-like"/>
</dbReference>
<dbReference type="SUPFAM" id="SSF54523">
    <property type="entry name" value="Pili subunits"/>
    <property type="match status" value="1"/>
</dbReference>
<dbReference type="GO" id="GO:0005886">
    <property type="term" value="C:plasma membrane"/>
    <property type="evidence" value="ECO:0007669"/>
    <property type="project" value="UniProtKB-SubCell"/>
</dbReference>
<dbReference type="GO" id="GO:0015627">
    <property type="term" value="C:type II protein secretion system complex"/>
    <property type="evidence" value="ECO:0007669"/>
    <property type="project" value="InterPro"/>
</dbReference>
<dbReference type="EMBL" id="JACHWY010000002">
    <property type="protein sequence ID" value="MBB3048072.1"/>
    <property type="molecule type" value="Genomic_DNA"/>
</dbReference>
<evidence type="ECO:0000313" key="11">
    <source>
        <dbReference type="Proteomes" id="UP000537130"/>
    </source>
</evidence>
<evidence type="ECO:0000256" key="5">
    <source>
        <dbReference type="ARBA" id="ARBA00022481"/>
    </source>
</evidence>
<protein>
    <recommendedName>
        <fullName evidence="3">Type II secretion system protein J</fullName>
    </recommendedName>
</protein>
<keyword evidence="7" id="KW-0812">Transmembrane</keyword>
<comment type="caution">
    <text evidence="10">The sequence shown here is derived from an EMBL/GenBank/DDBJ whole genome shotgun (WGS) entry which is preliminary data.</text>
</comment>
<evidence type="ECO:0000256" key="2">
    <source>
        <dbReference type="ARBA" id="ARBA00011084"/>
    </source>
</evidence>
<comment type="subcellular location">
    <subcellularLocation>
        <location evidence="1">Cell inner membrane</location>
        <topology evidence="1">Single-pass membrane protein</topology>
    </subcellularLocation>
</comment>
<dbReference type="Proteomes" id="UP000537130">
    <property type="component" value="Unassembled WGS sequence"/>
</dbReference>
<dbReference type="PROSITE" id="PS00409">
    <property type="entry name" value="PROKAR_NTER_METHYL"/>
    <property type="match status" value="1"/>
</dbReference>
<dbReference type="RefSeq" id="WP_183410838.1">
    <property type="nucleotide sequence ID" value="NZ_JACHWY010000002.1"/>
</dbReference>
<dbReference type="NCBIfam" id="TIGR02532">
    <property type="entry name" value="IV_pilin_GFxxxE"/>
    <property type="match status" value="1"/>
</dbReference>
<dbReference type="NCBIfam" id="TIGR01711">
    <property type="entry name" value="gspJ"/>
    <property type="match status" value="1"/>
</dbReference>
<gene>
    <name evidence="10" type="ORF">FHR99_002338</name>
</gene>
<dbReference type="AlphaFoldDB" id="A0A7W4W736"/>
<keyword evidence="6" id="KW-0997">Cell inner membrane</keyword>
<dbReference type="Pfam" id="PF11612">
    <property type="entry name" value="T2SSJ"/>
    <property type="match status" value="1"/>
</dbReference>
<comment type="similarity">
    <text evidence="2">Belongs to the GSP J family.</text>
</comment>
<evidence type="ECO:0000256" key="6">
    <source>
        <dbReference type="ARBA" id="ARBA00022519"/>
    </source>
</evidence>
<reference evidence="10 11" key="1">
    <citation type="submission" date="2020-08" db="EMBL/GenBank/DDBJ databases">
        <title>Genomic Encyclopedia of Type Strains, Phase III (KMG-III): the genomes of soil and plant-associated and newly described type strains.</title>
        <authorList>
            <person name="Whitman W."/>
        </authorList>
    </citation>
    <scope>NUCLEOTIDE SEQUENCE [LARGE SCALE GENOMIC DNA]</scope>
    <source>
        <strain evidence="10 11">CECT 8654</strain>
    </source>
</reference>
<sequence>MKVSRRKSRGLTLIELLIAIAILAVLAVLASTLLGSSLENQKHLRSSSANLEELGLSLTLVRRDLEQTLNRKGRDLYGERQTVAIQSFAEGEQFLLEFTRDGRRQLPGETLVSSLERVRYALEDGELIRYSAAVPDPVDTTRWRKQRLASDVVDASFGFFSGEKWERQWPPEQSVGLGDVASLPQAVSLRLETKRWGVVELIILLTGGVDEAG</sequence>
<dbReference type="Gene3D" id="2.10.70.20">
    <property type="entry name" value="gspk-gspi-gspj complex like domains"/>
    <property type="match status" value="1"/>
</dbReference>
<evidence type="ECO:0000256" key="7">
    <source>
        <dbReference type="ARBA" id="ARBA00022692"/>
    </source>
</evidence>
<dbReference type="Pfam" id="PF07963">
    <property type="entry name" value="N_methyl"/>
    <property type="match status" value="1"/>
</dbReference>
<organism evidence="10 11">
    <name type="scientific">Litorivivens lipolytica</name>
    <dbReference type="NCBI Taxonomy" id="1524264"/>
    <lineage>
        <taxon>Bacteria</taxon>
        <taxon>Pseudomonadati</taxon>
        <taxon>Pseudomonadota</taxon>
        <taxon>Gammaproteobacteria</taxon>
        <taxon>Litorivivens</taxon>
    </lineage>
</organism>
<keyword evidence="9" id="KW-0472">Membrane</keyword>
<evidence type="ECO:0000256" key="9">
    <source>
        <dbReference type="ARBA" id="ARBA00023136"/>
    </source>
</evidence>
<dbReference type="InterPro" id="IPR010055">
    <property type="entry name" value="T2SS_protein-GspJ"/>
</dbReference>
<keyword evidence="8" id="KW-1133">Transmembrane helix</keyword>
<dbReference type="PANTHER" id="PTHR39583:SF2">
    <property type="entry name" value="TYPE II SECRETION SYSTEM PROTEIN J"/>
    <property type="match status" value="1"/>
</dbReference>
<evidence type="ECO:0000256" key="3">
    <source>
        <dbReference type="ARBA" id="ARBA00021539"/>
    </source>
</evidence>
<dbReference type="InterPro" id="IPR051621">
    <property type="entry name" value="T2SS_protein_J"/>
</dbReference>
<accession>A0A7W4W736</accession>
<keyword evidence="11" id="KW-1185">Reference proteome</keyword>
<evidence type="ECO:0000256" key="1">
    <source>
        <dbReference type="ARBA" id="ARBA00004377"/>
    </source>
</evidence>